<feature type="signal peptide" evidence="2">
    <location>
        <begin position="1"/>
        <end position="35"/>
    </location>
</feature>
<comment type="caution">
    <text evidence="4">The sequence shown here is derived from an EMBL/GenBank/DDBJ whole genome shotgun (WGS) entry which is preliminary data.</text>
</comment>
<keyword evidence="1" id="KW-0472">Membrane</keyword>
<evidence type="ECO:0000256" key="2">
    <source>
        <dbReference type="SAM" id="SignalP"/>
    </source>
</evidence>
<accession>A0A4Q5AX02</accession>
<dbReference type="InterPro" id="IPR013783">
    <property type="entry name" value="Ig-like_fold"/>
</dbReference>
<dbReference type="Proteomes" id="UP000293208">
    <property type="component" value="Unassembled WGS sequence"/>
</dbReference>
<evidence type="ECO:0000256" key="1">
    <source>
        <dbReference type="SAM" id="Phobius"/>
    </source>
</evidence>
<keyword evidence="1" id="KW-1133">Transmembrane helix</keyword>
<dbReference type="GO" id="GO:0005975">
    <property type="term" value="P:carbohydrate metabolic process"/>
    <property type="evidence" value="ECO:0007669"/>
    <property type="project" value="UniProtKB-ARBA"/>
</dbReference>
<dbReference type="CDD" id="cd00222">
    <property type="entry name" value="CollagenBindB"/>
    <property type="match status" value="1"/>
</dbReference>
<keyword evidence="2" id="KW-0732">Signal</keyword>
<keyword evidence="1" id="KW-0812">Transmembrane</keyword>
<dbReference type="RefSeq" id="WP_129913983.1">
    <property type="nucleotide sequence ID" value="NZ_RYUY01000001.1"/>
</dbReference>
<sequence length="351" mass="37545">MMKHRSLVFRVSAMVFSVAAMLCACVGLQAPYAHAEETGSITVDFSIREDGTPEPIEGAQFNLYKIGEWDGSQGKYVPVAPFDKAPFDQIGGTDDGGSAIGIVDIMGAGADQLRQLSTTLSFTIKQLGQSGKGIEPAAQTMTNAEGVARFDGLVRGLYLVDAPIHQIQSATAQGKTQIDEYVISSSLVALPNVNSDSPMDVAITAKATHSNGVAPIHVEKVWKDDDPATRPKSIKVSLWMEGEDTPIGSAELSAENDWKHVWDNLPVSNRYFVVEDDVPDGYHVFIDEDILNPETADFTITNSKPQQPVTPVTPQKPPAQTGADIALVVVIAGAAFVLGTLLIVKARRAEG</sequence>
<evidence type="ECO:0000259" key="3">
    <source>
        <dbReference type="Pfam" id="PF05738"/>
    </source>
</evidence>
<dbReference type="AlphaFoldDB" id="A0A4Q5AX02"/>
<name>A0A4Q5AX02_9BIFI</name>
<organism evidence="4 5">
    <name type="scientific">Bifidobacterium pseudolongum subsp. globosum</name>
    <dbReference type="NCBI Taxonomy" id="1690"/>
    <lineage>
        <taxon>Bacteria</taxon>
        <taxon>Bacillati</taxon>
        <taxon>Actinomycetota</taxon>
        <taxon>Actinomycetes</taxon>
        <taxon>Bifidobacteriales</taxon>
        <taxon>Bifidobacteriaceae</taxon>
        <taxon>Bifidobacterium</taxon>
    </lineage>
</organism>
<dbReference type="PROSITE" id="PS51257">
    <property type="entry name" value="PROKAR_LIPOPROTEIN"/>
    <property type="match status" value="1"/>
</dbReference>
<keyword evidence="4" id="KW-0176">Collagen</keyword>
<dbReference type="EMBL" id="RYUY01000001">
    <property type="protein sequence ID" value="RYQ40444.1"/>
    <property type="molecule type" value="Genomic_DNA"/>
</dbReference>
<dbReference type="Pfam" id="PF05738">
    <property type="entry name" value="Cna_B"/>
    <property type="match status" value="1"/>
</dbReference>
<proteinExistence type="predicted"/>
<feature type="transmembrane region" description="Helical" evidence="1">
    <location>
        <begin position="325"/>
        <end position="344"/>
    </location>
</feature>
<protein>
    <submittedName>
        <fullName evidence="4">Collagen adhesin</fullName>
    </submittedName>
</protein>
<feature type="domain" description="CNA-B" evidence="3">
    <location>
        <begin position="216"/>
        <end position="302"/>
    </location>
</feature>
<dbReference type="Gene3D" id="2.60.40.1140">
    <property type="entry name" value="Collagen-binding surface protein Cna, B-type domain"/>
    <property type="match status" value="1"/>
</dbReference>
<feature type="chain" id="PRO_5020432889" evidence="2">
    <location>
        <begin position="36"/>
        <end position="351"/>
    </location>
</feature>
<gene>
    <name evidence="4" type="ORF">PG2001B_0325</name>
</gene>
<dbReference type="InterPro" id="IPR008454">
    <property type="entry name" value="Collagen-bd_Cna-like_B-typ_dom"/>
</dbReference>
<dbReference type="Gene3D" id="2.60.40.10">
    <property type="entry name" value="Immunoglobulins"/>
    <property type="match status" value="1"/>
</dbReference>
<reference evidence="4 5" key="1">
    <citation type="submission" date="2018-12" db="EMBL/GenBank/DDBJ databases">
        <title>Unveiling genomic diversity among members of the Bifidobacterium pseudolongum species, a widely distributed gut commensal of the animal kingdom.</title>
        <authorList>
            <person name="Lugli G.A."/>
            <person name="Duranti S."/>
            <person name="Albert K."/>
            <person name="Mancabelli L."/>
            <person name="Napoli S."/>
            <person name="Viappiani A."/>
            <person name="Anzalone R."/>
            <person name="Longhi G."/>
            <person name="Milani C."/>
            <person name="Turroni F."/>
            <person name="Alessandri G."/>
            <person name="Sela D.A."/>
            <person name="Van Sinderen D."/>
            <person name="Ventura M."/>
        </authorList>
    </citation>
    <scope>NUCLEOTIDE SEQUENCE [LARGE SCALE GENOMIC DNA]</scope>
    <source>
        <strain evidence="4 5">2001B</strain>
    </source>
</reference>
<dbReference type="SUPFAM" id="SSF49478">
    <property type="entry name" value="Cna protein B-type domain"/>
    <property type="match status" value="1"/>
</dbReference>
<evidence type="ECO:0000313" key="4">
    <source>
        <dbReference type="EMBL" id="RYQ40444.1"/>
    </source>
</evidence>
<evidence type="ECO:0000313" key="5">
    <source>
        <dbReference type="Proteomes" id="UP000293208"/>
    </source>
</evidence>